<evidence type="ECO:0000313" key="4">
    <source>
        <dbReference type="EMBL" id="MEJ5944189.1"/>
    </source>
</evidence>
<evidence type="ECO:0000259" key="3">
    <source>
        <dbReference type="Pfam" id="PF03372"/>
    </source>
</evidence>
<feature type="signal peptide" evidence="2">
    <location>
        <begin position="1"/>
        <end position="25"/>
    </location>
</feature>
<dbReference type="Gene3D" id="3.60.10.10">
    <property type="entry name" value="Endonuclease/exonuclease/phosphatase"/>
    <property type="match status" value="1"/>
</dbReference>
<evidence type="ECO:0000313" key="5">
    <source>
        <dbReference type="Proteomes" id="UP001387100"/>
    </source>
</evidence>
<sequence length="426" mass="45289">MRRPLRVAVTLAAASALAVPTAASADVPPRSATPTPQARAVPPPADVPGRTVVRFATYNVSLNRATAGELRADLLAGDQQARDVAEVVQRTRPDVLLLNEVDHDPEALRIFVEDYLGVSQGGAEPISYPFSFSGDVNTGLPSGYDLDGDGTVGGPGDAYGFGAFPGQYGMAVLSRYPVVQDEVRTFQTFRWADMPGSRLPDDPSTPAPHDFYSAEELEVLRLSSKSHWDVPVRVGARTVHALVSHPTPPTFDGPEDRNGLRNADEIRFWADYVSPARSRYVYDDDGVTGGLGGGERFVVMGDQNADPQDGDSVPGAAEQLLDAPRVQDVAPTSRGALEQSVLQAGANLGQTGPASTDTADFSEPPGNLRVDYVLPRIGMRVTGSGVFWPQEEDPLFDLVGTSPFPTSDHRLVWVDATVPGAGADGS</sequence>
<feature type="chain" id="PRO_5047063672" evidence="2">
    <location>
        <begin position="26"/>
        <end position="426"/>
    </location>
</feature>
<comment type="caution">
    <text evidence="4">The sequence shown here is derived from an EMBL/GenBank/DDBJ whole genome shotgun (WGS) entry which is preliminary data.</text>
</comment>
<evidence type="ECO:0000256" key="2">
    <source>
        <dbReference type="SAM" id="SignalP"/>
    </source>
</evidence>
<keyword evidence="4" id="KW-0255">Endonuclease</keyword>
<dbReference type="GO" id="GO:0004519">
    <property type="term" value="F:endonuclease activity"/>
    <property type="evidence" value="ECO:0007669"/>
    <property type="project" value="UniProtKB-KW"/>
</dbReference>
<feature type="domain" description="Endonuclease/exonuclease/phosphatase" evidence="3">
    <location>
        <begin position="56"/>
        <end position="409"/>
    </location>
</feature>
<dbReference type="SUPFAM" id="SSF56219">
    <property type="entry name" value="DNase I-like"/>
    <property type="match status" value="1"/>
</dbReference>
<dbReference type="EMBL" id="JBBIAA010000002">
    <property type="protein sequence ID" value="MEJ5944189.1"/>
    <property type="molecule type" value="Genomic_DNA"/>
</dbReference>
<organism evidence="4 5">
    <name type="scientific">Pseudokineococcus basanitobsidens</name>
    <dbReference type="NCBI Taxonomy" id="1926649"/>
    <lineage>
        <taxon>Bacteria</taxon>
        <taxon>Bacillati</taxon>
        <taxon>Actinomycetota</taxon>
        <taxon>Actinomycetes</taxon>
        <taxon>Kineosporiales</taxon>
        <taxon>Kineosporiaceae</taxon>
        <taxon>Pseudokineococcus</taxon>
    </lineage>
</organism>
<evidence type="ECO:0000256" key="1">
    <source>
        <dbReference type="SAM" id="MobiDB-lite"/>
    </source>
</evidence>
<dbReference type="InterPro" id="IPR005135">
    <property type="entry name" value="Endo/exonuclease/phosphatase"/>
</dbReference>
<proteinExistence type="predicted"/>
<keyword evidence="4" id="KW-0540">Nuclease</keyword>
<dbReference type="InterPro" id="IPR036691">
    <property type="entry name" value="Endo/exonu/phosph_ase_sf"/>
</dbReference>
<keyword evidence="4" id="KW-0378">Hydrolase</keyword>
<feature type="region of interest" description="Disordered" evidence="1">
    <location>
        <begin position="22"/>
        <end position="45"/>
    </location>
</feature>
<name>A0ABU8RGI3_9ACTN</name>
<protein>
    <submittedName>
        <fullName evidence="4">Endonuclease/exonuclease/phosphatase family protein</fullName>
    </submittedName>
</protein>
<dbReference type="Pfam" id="PF03372">
    <property type="entry name" value="Exo_endo_phos"/>
    <property type="match status" value="1"/>
</dbReference>
<reference evidence="4 5" key="1">
    <citation type="journal article" date="2017" name="Int. J. Syst. Evol. Microbiol.">
        <title>Pseudokineococcus basanitobsidens sp. nov., isolated from volcanic rock.</title>
        <authorList>
            <person name="Lee D.W."/>
            <person name="Park M.Y."/>
            <person name="Kim J.J."/>
            <person name="Kim B.S."/>
        </authorList>
    </citation>
    <scope>NUCLEOTIDE SEQUENCE [LARGE SCALE GENOMIC DNA]</scope>
    <source>
        <strain evidence="4 5">DSM 103726</strain>
    </source>
</reference>
<gene>
    <name evidence="4" type="ORF">WDZ17_02635</name>
</gene>
<dbReference type="Proteomes" id="UP001387100">
    <property type="component" value="Unassembled WGS sequence"/>
</dbReference>
<keyword evidence="2" id="KW-0732">Signal</keyword>
<keyword evidence="5" id="KW-1185">Reference proteome</keyword>
<accession>A0ABU8RGI3</accession>